<comment type="similarity">
    <text evidence="2">Belongs to the transaldolase family. Type 1 subfamily.</text>
</comment>
<feature type="region of interest" description="Disordered" evidence="10">
    <location>
        <begin position="495"/>
        <end position="519"/>
    </location>
</feature>
<dbReference type="HAMAP" id="MF_00492">
    <property type="entry name" value="Transaldolase_1"/>
    <property type="match status" value="1"/>
</dbReference>
<reference evidence="11 12" key="3">
    <citation type="journal article" date="2015" name="Genome Announc.">
        <title>Draft Genome Sequence of the Archiascomycetous Yeast Saitoella complicata.</title>
        <authorList>
            <person name="Yamauchi K."/>
            <person name="Kondo S."/>
            <person name="Hamamoto M."/>
            <person name="Takahashi Y."/>
            <person name="Ogura Y."/>
            <person name="Hayashi T."/>
            <person name="Nishida H."/>
        </authorList>
    </citation>
    <scope>NUCLEOTIDE SEQUENCE [LARGE SCALE GENOMIC DNA]</scope>
    <source>
        <strain evidence="11 12">NRRL Y-17804</strain>
    </source>
</reference>
<feature type="compositionally biased region" description="Polar residues" evidence="10">
    <location>
        <begin position="232"/>
        <end position="243"/>
    </location>
</feature>
<organism evidence="11 12">
    <name type="scientific">Saitoella complicata (strain BCRC 22490 / CBS 7301 / JCM 7358 / NBRC 10748 / NRRL Y-17804)</name>
    <dbReference type="NCBI Taxonomy" id="698492"/>
    <lineage>
        <taxon>Eukaryota</taxon>
        <taxon>Fungi</taxon>
        <taxon>Dikarya</taxon>
        <taxon>Ascomycota</taxon>
        <taxon>Taphrinomycotina</taxon>
        <taxon>Taphrinomycotina incertae sedis</taxon>
        <taxon>Saitoella</taxon>
    </lineage>
</organism>
<evidence type="ECO:0000256" key="2">
    <source>
        <dbReference type="ARBA" id="ARBA00008012"/>
    </source>
</evidence>
<keyword evidence="5 9" id="KW-0808">Transferase</keyword>
<evidence type="ECO:0000256" key="3">
    <source>
        <dbReference type="ARBA" id="ARBA00013151"/>
    </source>
</evidence>
<dbReference type="FunFam" id="3.20.20.70:FF:000088">
    <property type="entry name" value="Transaldolase"/>
    <property type="match status" value="1"/>
</dbReference>
<dbReference type="GO" id="GO:0005975">
    <property type="term" value="P:carbohydrate metabolic process"/>
    <property type="evidence" value="ECO:0007669"/>
    <property type="project" value="InterPro"/>
</dbReference>
<dbReference type="GO" id="GO:0005737">
    <property type="term" value="C:cytoplasm"/>
    <property type="evidence" value="ECO:0007669"/>
    <property type="project" value="InterPro"/>
</dbReference>
<keyword evidence="6 9" id="KW-0570">Pentose shunt</keyword>
<evidence type="ECO:0000256" key="10">
    <source>
        <dbReference type="SAM" id="MobiDB-lite"/>
    </source>
</evidence>
<dbReference type="STRING" id="698492.A0A0E9NRK7"/>
<feature type="compositionally biased region" description="Low complexity" evidence="10">
    <location>
        <begin position="729"/>
        <end position="743"/>
    </location>
</feature>
<sequence>MPRQPPPPTRLSVLAAQQAMGALAASSNSNTGPPGRPMSRGSVVRFAPTSVQGRSRPPTPSQANVQGILKSSRPSSALAGLEEPIAGLRSVPENAVWQVKTASVPLSAIIASSDDGPVSRPQSRPRAMSADDGSSPVRARPMSAAGMSSRPSFRTQTSFQRNVHTALRKVDSYDSLESPIAGLRDSQPTTTVWAASGAKAAVSTTASGVTRPAMRKARSQSFLRGGTDFAMRTQSRPSTSMSHSMRESVDARDWAGRPATADGALMRRSADAYRPGTSLGLGTLEERSEQATTRAPSRAMFVFREERSRPMSRSSGFRAFSRQSNGGRRSRSASRAGYGEERQGRARKRDQVKEFLGKMKLKFKAKFGRKNNSKNKGQHHDHHETDFSDDEYEYEERGRERDPDEEYYGIPGRVTESRLGYRNGMDSRMSKRSVTLSLRYGEGDEEEGLSRVRFESGNWAALSTARKVSDGVPNFVAYEGDAEELAQRAVKEEAKSLAPTSPPPIPAKNPKRAFATATEGQERRFYVRESLARSMPQTNTRVSYEGGREWKVETVATVAGTPKVVRQVPSGASGVNHAVYRPCPEEQPGPIVSMTVQGMGRRSFDDGALRGRVVSGSFTVEDSPESHHHHQRIPVQPRRSVEVVRERPSCDISRPSTPGRAAGVVCGHGGHGLLGTPVAQSTPKAKLVKKENSWAEDVVESLSVGCQTQAQEVKCISPQKVAVCKPLSAPATPTLTCAPTTRPAPKRQNSSGSTKSTTSTKANAMRVPRSGRHFGSSAADCVVRPSSQPRPQSEKKEKGKWNEALDDLRHRSVSGRSTKSTLKLDTTSASLKSGNSADHRDHGINWSPTKNKNIATTKSMGDLKAKVDEHFGPVARPRVLKTSKSMGRLELGGVVLEPGLGGVRDERKEAAVLDSVDVERRCRSVAEKMACEVLGRMEGVGVDHYGSGLAFCIVIMPDVDERSGSEDWRYVLLYQDVYKEIGRINWVSPGCSSRRRMSWDSGLRYYGSRVCMVIWGWVSVMHGPWKYCASSISTLNPHQRPTQSKINKMVSALDALKQTGTVVVADSGDFNTIAEYKPQDATTNPSLILAAAKSDAYAPLVNAAVEYGKKHDGSLEDKVEATLDRLLVEFGKEILKIVPGRVSTEVDASLSFDKQATINKALHLINLYKEAGIDKDRILIKIASTWEGIQAARELESKHDIHCNLTLLFAQVQAIACAEAGITLISPFVGRILDYYVAKNGGKKYESHEDPGVLSVTKIFNYYKQHGYKTIVMGASFRNIGEIKELAGCDYLTISPSLLKELAASEEPVEQKLKSEEAANDKMEKVSFVDDEAKFRFEFNEDEMAVSKLSEGIRKFAADAIVLKDLLKAKLHIGDDGRVSGHSFKFSWGSNRLRYTVVQKV</sequence>
<dbReference type="PANTHER" id="PTHR10683:SF18">
    <property type="entry name" value="TRANSALDOLASE"/>
    <property type="match status" value="1"/>
</dbReference>
<evidence type="ECO:0000256" key="4">
    <source>
        <dbReference type="ARBA" id="ARBA00018292"/>
    </source>
</evidence>
<dbReference type="GO" id="GO:0009052">
    <property type="term" value="P:pentose-phosphate shunt, non-oxidative branch"/>
    <property type="evidence" value="ECO:0007669"/>
    <property type="project" value="TreeGrafter"/>
</dbReference>
<dbReference type="PROSITE" id="PS00958">
    <property type="entry name" value="TRANSALDOLASE_2"/>
    <property type="match status" value="1"/>
</dbReference>
<dbReference type="Gene3D" id="3.20.20.70">
    <property type="entry name" value="Aldolase class I"/>
    <property type="match status" value="1"/>
</dbReference>
<evidence type="ECO:0000313" key="12">
    <source>
        <dbReference type="Proteomes" id="UP000033140"/>
    </source>
</evidence>
<dbReference type="PROSITE" id="PS01054">
    <property type="entry name" value="TRANSALDOLASE_1"/>
    <property type="match status" value="1"/>
</dbReference>
<evidence type="ECO:0000256" key="9">
    <source>
        <dbReference type="RuleBase" id="RU000501"/>
    </source>
</evidence>
<feature type="region of interest" description="Disordered" evidence="10">
    <location>
        <begin position="273"/>
        <end position="351"/>
    </location>
</feature>
<evidence type="ECO:0000313" key="11">
    <source>
        <dbReference type="EMBL" id="GAO52413.1"/>
    </source>
</evidence>
<feature type="compositionally biased region" description="Low complexity" evidence="10">
    <location>
        <begin position="750"/>
        <end position="761"/>
    </location>
</feature>
<feature type="compositionally biased region" description="Basic residues" evidence="10">
    <location>
        <begin position="366"/>
        <end position="380"/>
    </location>
</feature>
<dbReference type="UniPathway" id="UPA00115">
    <property type="reaction ID" value="UER00414"/>
</dbReference>
<dbReference type="InterPro" id="IPR004730">
    <property type="entry name" value="Transaldolase_1"/>
</dbReference>
<evidence type="ECO:0000256" key="5">
    <source>
        <dbReference type="ARBA" id="ARBA00022679"/>
    </source>
</evidence>
<dbReference type="GO" id="GO:0004801">
    <property type="term" value="F:transaldolase activity"/>
    <property type="evidence" value="ECO:0007669"/>
    <property type="project" value="UniProtKB-EC"/>
</dbReference>
<feature type="compositionally biased region" description="Basic and acidic residues" evidence="10">
    <location>
        <begin position="792"/>
        <end position="810"/>
    </location>
</feature>
<dbReference type="CDD" id="cd00957">
    <property type="entry name" value="Transaldolase_TalAB"/>
    <property type="match status" value="1"/>
</dbReference>
<feature type="region of interest" description="Disordered" evidence="10">
    <location>
        <begin position="366"/>
        <end position="410"/>
    </location>
</feature>
<feature type="region of interest" description="Disordered" evidence="10">
    <location>
        <begin position="729"/>
        <end position="853"/>
    </location>
</feature>
<evidence type="ECO:0000256" key="7">
    <source>
        <dbReference type="ARBA" id="ARBA00023270"/>
    </source>
</evidence>
<comment type="pathway">
    <text evidence="1 9">Carbohydrate degradation; pentose phosphate pathway; D-glyceraldehyde 3-phosphate and beta-D-fructose 6-phosphate from D-ribose 5-phosphate and D-xylulose 5-phosphate (non-oxidative stage): step 2/3.</text>
</comment>
<keyword evidence="12" id="KW-1185">Reference proteome</keyword>
<gene>
    <name evidence="11" type="ORF">G7K_6491-t1</name>
</gene>
<keyword evidence="7" id="KW-0704">Schiff base</keyword>
<dbReference type="PANTHER" id="PTHR10683">
    <property type="entry name" value="TRANSALDOLASE"/>
    <property type="match status" value="1"/>
</dbReference>
<dbReference type="InterPro" id="IPR018225">
    <property type="entry name" value="Transaldolase_AS"/>
</dbReference>
<dbReference type="SUPFAM" id="SSF51569">
    <property type="entry name" value="Aldolase"/>
    <property type="match status" value="1"/>
</dbReference>
<feature type="region of interest" description="Disordered" evidence="10">
    <location>
        <begin position="111"/>
        <end position="157"/>
    </location>
</feature>
<dbReference type="EC" id="2.2.1.2" evidence="3 9"/>
<accession>A0A0E9NRK7</accession>
<feature type="region of interest" description="Disordered" evidence="10">
    <location>
        <begin position="232"/>
        <end position="252"/>
    </location>
</feature>
<evidence type="ECO:0000256" key="1">
    <source>
        <dbReference type="ARBA" id="ARBA00004857"/>
    </source>
</evidence>
<reference evidence="11 12" key="2">
    <citation type="journal article" date="2014" name="J. Gen. Appl. Microbiol.">
        <title>The early diverging ascomycetous budding yeast Saitoella complicata has three histone deacetylases belonging to the Clr6, Hos2, and Rpd3 lineages.</title>
        <authorList>
            <person name="Nishida H."/>
            <person name="Matsumoto T."/>
            <person name="Kondo S."/>
            <person name="Hamamoto M."/>
            <person name="Yoshikawa H."/>
        </authorList>
    </citation>
    <scope>NUCLEOTIDE SEQUENCE [LARGE SCALE GENOMIC DNA]</scope>
    <source>
        <strain evidence="11 12">NRRL Y-17804</strain>
    </source>
</reference>
<proteinExistence type="inferred from homology"/>
<name>A0A0E9NRK7_SAICN</name>
<reference evidence="11 12" key="1">
    <citation type="journal article" date="2011" name="J. Gen. Appl. Microbiol.">
        <title>Draft genome sequencing of the enigmatic yeast Saitoella complicata.</title>
        <authorList>
            <person name="Nishida H."/>
            <person name="Hamamoto M."/>
            <person name="Sugiyama J."/>
        </authorList>
    </citation>
    <scope>NUCLEOTIDE SEQUENCE [LARGE SCALE GENOMIC DNA]</scope>
    <source>
        <strain evidence="11 12">NRRL Y-17804</strain>
    </source>
</reference>
<evidence type="ECO:0000256" key="8">
    <source>
        <dbReference type="ARBA" id="ARBA00048810"/>
    </source>
</evidence>
<dbReference type="Proteomes" id="UP000033140">
    <property type="component" value="Unassembled WGS sequence"/>
</dbReference>
<dbReference type="NCBIfam" id="TIGR00874">
    <property type="entry name" value="talAB"/>
    <property type="match status" value="1"/>
</dbReference>
<feature type="compositionally biased region" description="Low complexity" evidence="10">
    <location>
        <begin position="817"/>
        <end position="833"/>
    </location>
</feature>
<feature type="compositionally biased region" description="Low complexity" evidence="10">
    <location>
        <begin position="311"/>
        <end position="337"/>
    </location>
</feature>
<dbReference type="EMBL" id="BACD03000068">
    <property type="protein sequence ID" value="GAO52413.1"/>
    <property type="molecule type" value="Genomic_DNA"/>
</dbReference>
<dbReference type="InterPro" id="IPR001585">
    <property type="entry name" value="TAL/FSA"/>
</dbReference>
<feature type="compositionally biased region" description="Basic and acidic residues" evidence="10">
    <location>
        <begin position="338"/>
        <end position="351"/>
    </location>
</feature>
<dbReference type="InterPro" id="IPR013785">
    <property type="entry name" value="Aldolase_TIM"/>
</dbReference>
<comment type="function">
    <text evidence="9">Catalyzes the rate-limiting step of the non-oxidative phase in the pentose phosphate pathway. Catalyzes the reversible conversion of sedheptulose-7-phosphate and D-glyceraldehyde 3-phosphate into erythrose-4-phosphate and beta-D-fructose 6-phosphate.</text>
</comment>
<feature type="region of interest" description="Disordered" evidence="10">
    <location>
        <begin position="20"/>
        <end position="70"/>
    </location>
</feature>
<comment type="catalytic activity">
    <reaction evidence="8 9">
        <text>D-sedoheptulose 7-phosphate + D-glyceraldehyde 3-phosphate = D-erythrose 4-phosphate + beta-D-fructose 6-phosphate</text>
        <dbReference type="Rhea" id="RHEA:17053"/>
        <dbReference type="ChEBI" id="CHEBI:16897"/>
        <dbReference type="ChEBI" id="CHEBI:57483"/>
        <dbReference type="ChEBI" id="CHEBI:57634"/>
        <dbReference type="ChEBI" id="CHEBI:59776"/>
        <dbReference type="EC" id="2.2.1.2"/>
    </reaction>
</comment>
<comment type="caution">
    <text evidence="11">The sequence shown here is derived from an EMBL/GenBank/DDBJ whole genome shotgun (WGS) entry which is preliminary data.</text>
</comment>
<dbReference type="Pfam" id="PF00923">
    <property type="entry name" value="TAL_FSA"/>
    <property type="match status" value="1"/>
</dbReference>
<protein>
    <recommendedName>
        <fullName evidence="4 9">Transaldolase</fullName>
        <ecNumber evidence="3 9">2.2.1.2</ecNumber>
    </recommendedName>
</protein>
<evidence type="ECO:0000256" key="6">
    <source>
        <dbReference type="ARBA" id="ARBA00023126"/>
    </source>
</evidence>